<dbReference type="InterPro" id="IPR003599">
    <property type="entry name" value="Ig_sub"/>
</dbReference>
<name>A0A7M7LNZ5_STRPU</name>
<dbReference type="SMART" id="SM00409">
    <property type="entry name" value="IG"/>
    <property type="match status" value="1"/>
</dbReference>
<dbReference type="AlphaFoldDB" id="A0A7M7LNZ5"/>
<keyword evidence="6" id="KW-1133">Transmembrane helix</keyword>
<reference evidence="10" key="2">
    <citation type="submission" date="2021-01" db="UniProtKB">
        <authorList>
            <consortium name="EnsemblMetazoa"/>
        </authorList>
    </citation>
    <scope>IDENTIFICATION</scope>
</reference>
<dbReference type="RefSeq" id="XP_003723352.1">
    <property type="nucleotide sequence ID" value="XM_003723304.3"/>
</dbReference>
<dbReference type="Pfam" id="PF13927">
    <property type="entry name" value="Ig_3"/>
    <property type="match status" value="1"/>
</dbReference>
<sequence length="1137" mass="125994">MNGISLNILLAASIIASLLSSVLCQGWRPACPKPCRCSLDRSPQQTYSLGPGAYRQVDCRYGNLFNVPPNLPPDTQVLLLSNNFINAITPLELEQVPNLKKLDLSHNYITEIAPDTFKFNADLKMLNLGWNQIVTIANTAFDGLSTLSRLLLSSNQLVDVPNAIQNLISLVLLELSRNQIVTVNQNSFAGLGQLQFLNLRSNQLESVAPLTFNELTSLVNLHLTANKLKVLPPNVFRNLNNLADISLGMNDLEQIPAYIFYGLRSLRHIDLHNNKLTQLPSTLFQGMAALQEIDLNGNNILSVPPTLFRGLVNLRSFEFTGNDLLQPLPVSLFNGLQSLESIDFHLVQNIPPALFRYVPQLTSLEITESDMPVLSDQIFQNLPNLQTLILRDNGIGIIPPGTLNRLSNLRTLDLSANALTSLNETTFGAIYTVKELFLQDNLINSVSRGAFSSMTQLQTLRLDINFLKELRADAMPENAALKTLQLADNPLERVDGAMFSRLPNLSHMTMDSRRLICDCHMSEFARWMQRNRNKIDTSELVCGTPFGVRNRPLLNMISNPRNPFRCAFPAITTLPKTQRKTVSTGATFILPCTLTAQAAARTRWQLPNRPGLSVPSYRQQATYDPIGHLKVNGDGSLVVYNASAEDSGLYHCNTRNSMGSDNITYAVAVLAPNAPTAPGILPKIPPVESTAQGDTTFSIPKPHQPTRGMPPTRRTYFEPAQPTMAPQRNDTGNVRPAIGATVKAMGPGQGASKTTLNPLTLDPRTGEPKMADRTLVPTFASWTTKPAGEIIPWGTAMPPLFEGSTDTPLGTIVPNLQCIPNPCRNGGTCNRVPNESRESESENMSSEKSLFAVFNDAFRSRKPRSAEKTMRKSLPPSRQIRCTCPKKYGGSLCQILKPGNPTKVAVVESTNDLITLSWSQAVKGEIAGYRVFYSLVGDRTVVKSIPIHPDVNLFSMGKLKKDSTYRICVIAFNQGGESSIGEENCIWAETVTQNRNPNPIFSTQFIAIAAGIISLFAVVLFSAYCYLRTKKKRDNFEEAVVVQRPAQQRPASAAAEVFRRSLRRPMASYYSNMDDLMLIDMNQQTNRQMYMNPFDARHSAMLHDMESRRPTQSQNAPKIFTKPNQRRTLRIQEDTVL</sequence>
<proteinExistence type="predicted"/>
<dbReference type="PANTHER" id="PTHR45842:SF22">
    <property type="entry name" value="INSULIN-LIKE GROWTH FACTOR-BINDING PROTEIN COMPLEX ACID LABILE SUBUNIT ISOFORM X1"/>
    <property type="match status" value="1"/>
</dbReference>
<dbReference type="Gene3D" id="3.80.10.10">
    <property type="entry name" value="Ribonuclease Inhibitor"/>
    <property type="match status" value="3"/>
</dbReference>
<keyword evidence="6" id="KW-0812">Transmembrane</keyword>
<dbReference type="SMART" id="SM00060">
    <property type="entry name" value="FN3"/>
    <property type="match status" value="1"/>
</dbReference>
<dbReference type="Gene3D" id="2.60.40.10">
    <property type="entry name" value="Immunoglobulins"/>
    <property type="match status" value="2"/>
</dbReference>
<feature type="transmembrane region" description="Helical" evidence="6">
    <location>
        <begin position="1005"/>
        <end position="1027"/>
    </location>
</feature>
<dbReference type="SUPFAM" id="SSF48726">
    <property type="entry name" value="Immunoglobulin"/>
    <property type="match status" value="1"/>
</dbReference>
<dbReference type="PANTHER" id="PTHR45842">
    <property type="entry name" value="SYNAPTIC ADHESION-LIKE MOLECULE SALM"/>
    <property type="match status" value="1"/>
</dbReference>
<dbReference type="SUPFAM" id="SSF52058">
    <property type="entry name" value="L domain-like"/>
    <property type="match status" value="2"/>
</dbReference>
<dbReference type="InterPro" id="IPR007110">
    <property type="entry name" value="Ig-like_dom"/>
</dbReference>
<evidence type="ECO:0000259" key="9">
    <source>
        <dbReference type="PROSITE" id="PS50853"/>
    </source>
</evidence>
<dbReference type="GeneID" id="100894023"/>
<evidence type="ECO:0000256" key="7">
    <source>
        <dbReference type="SAM" id="SignalP"/>
    </source>
</evidence>
<evidence type="ECO:0000256" key="6">
    <source>
        <dbReference type="SAM" id="Phobius"/>
    </source>
</evidence>
<evidence type="ECO:0000256" key="5">
    <source>
        <dbReference type="SAM" id="MobiDB-lite"/>
    </source>
</evidence>
<dbReference type="OrthoDB" id="10011936at2759"/>
<evidence type="ECO:0000256" key="4">
    <source>
        <dbReference type="ARBA" id="ARBA00023157"/>
    </source>
</evidence>
<feature type="region of interest" description="Disordered" evidence="5">
    <location>
        <begin position="690"/>
        <end position="712"/>
    </location>
</feature>
<dbReference type="OMA" id="EENCIWA"/>
<dbReference type="InterPro" id="IPR032675">
    <property type="entry name" value="LRR_dom_sf"/>
</dbReference>
<feature type="region of interest" description="Disordered" evidence="5">
    <location>
        <begin position="743"/>
        <end position="770"/>
    </location>
</feature>
<organism evidence="10 11">
    <name type="scientific">Strongylocentrotus purpuratus</name>
    <name type="common">Purple sea urchin</name>
    <dbReference type="NCBI Taxonomy" id="7668"/>
    <lineage>
        <taxon>Eukaryota</taxon>
        <taxon>Metazoa</taxon>
        <taxon>Echinodermata</taxon>
        <taxon>Eleutherozoa</taxon>
        <taxon>Echinozoa</taxon>
        <taxon>Echinoidea</taxon>
        <taxon>Euechinoidea</taxon>
        <taxon>Echinacea</taxon>
        <taxon>Camarodonta</taxon>
        <taxon>Echinidea</taxon>
        <taxon>Strongylocentrotidae</taxon>
        <taxon>Strongylocentrotus</taxon>
    </lineage>
</organism>
<dbReference type="InParanoid" id="A0A7M7LNZ5"/>
<dbReference type="PROSITE" id="PS51450">
    <property type="entry name" value="LRR"/>
    <property type="match status" value="4"/>
</dbReference>
<dbReference type="InterPro" id="IPR003961">
    <property type="entry name" value="FN3_dom"/>
</dbReference>
<feature type="domain" description="Ig-like" evidence="8">
    <location>
        <begin position="569"/>
        <end position="668"/>
    </location>
</feature>
<dbReference type="PROSITE" id="PS50853">
    <property type="entry name" value="FN3"/>
    <property type="match status" value="1"/>
</dbReference>
<dbReference type="SMART" id="SM00365">
    <property type="entry name" value="LRR_SD22"/>
    <property type="match status" value="6"/>
</dbReference>
<dbReference type="InterPro" id="IPR036116">
    <property type="entry name" value="FN3_sf"/>
</dbReference>
<dbReference type="FunFam" id="3.80.10.10:FF:001164">
    <property type="entry name" value="GH01279p"/>
    <property type="match status" value="1"/>
</dbReference>
<dbReference type="SMART" id="SM00369">
    <property type="entry name" value="LRR_TYP"/>
    <property type="match status" value="15"/>
</dbReference>
<dbReference type="Pfam" id="PF00041">
    <property type="entry name" value="fn3"/>
    <property type="match status" value="1"/>
</dbReference>
<evidence type="ECO:0000313" key="11">
    <source>
        <dbReference type="Proteomes" id="UP000007110"/>
    </source>
</evidence>
<dbReference type="Pfam" id="PF00560">
    <property type="entry name" value="LRR_1"/>
    <property type="match status" value="1"/>
</dbReference>
<dbReference type="InterPro" id="IPR003598">
    <property type="entry name" value="Ig_sub2"/>
</dbReference>
<keyword evidence="11" id="KW-1185">Reference proteome</keyword>
<evidence type="ECO:0000256" key="2">
    <source>
        <dbReference type="ARBA" id="ARBA00022729"/>
    </source>
</evidence>
<keyword evidence="1" id="KW-0433">Leucine-rich repeat</keyword>
<dbReference type="SMART" id="SM00408">
    <property type="entry name" value="IGc2"/>
    <property type="match status" value="1"/>
</dbReference>
<evidence type="ECO:0000256" key="1">
    <source>
        <dbReference type="ARBA" id="ARBA00022614"/>
    </source>
</evidence>
<dbReference type="Pfam" id="PF13855">
    <property type="entry name" value="LRR_8"/>
    <property type="match status" value="4"/>
</dbReference>
<dbReference type="KEGG" id="spu:100894023"/>
<accession>A0A7M7LNZ5</accession>
<dbReference type="InterPro" id="IPR050467">
    <property type="entry name" value="LRFN"/>
</dbReference>
<dbReference type="InterPro" id="IPR003591">
    <property type="entry name" value="Leu-rich_rpt_typical-subtyp"/>
</dbReference>
<keyword evidence="2 7" id="KW-0732">Signal</keyword>
<feature type="domain" description="Fibronectin type-III" evidence="9">
    <location>
        <begin position="897"/>
        <end position="993"/>
    </location>
</feature>
<reference evidence="11" key="1">
    <citation type="submission" date="2015-02" db="EMBL/GenBank/DDBJ databases">
        <title>Genome sequencing for Strongylocentrotus purpuratus.</title>
        <authorList>
            <person name="Murali S."/>
            <person name="Liu Y."/>
            <person name="Vee V."/>
            <person name="English A."/>
            <person name="Wang M."/>
            <person name="Skinner E."/>
            <person name="Han Y."/>
            <person name="Muzny D.M."/>
            <person name="Worley K.C."/>
            <person name="Gibbs R.A."/>
        </authorList>
    </citation>
    <scope>NUCLEOTIDE SEQUENCE</scope>
</reference>
<dbReference type="PROSITE" id="PS50835">
    <property type="entry name" value="IG_LIKE"/>
    <property type="match status" value="1"/>
</dbReference>
<dbReference type="Proteomes" id="UP000007110">
    <property type="component" value="Unassembled WGS sequence"/>
</dbReference>
<keyword evidence="6" id="KW-0472">Membrane</keyword>
<feature type="chain" id="PRO_5029579580" evidence="7">
    <location>
        <begin position="25"/>
        <end position="1137"/>
    </location>
</feature>
<keyword evidence="4" id="KW-1015">Disulfide bond</keyword>
<dbReference type="GO" id="GO:0016020">
    <property type="term" value="C:membrane"/>
    <property type="evidence" value="ECO:0007669"/>
    <property type="project" value="UniProtKB-SubCell"/>
</dbReference>
<dbReference type="InterPro" id="IPR013783">
    <property type="entry name" value="Ig-like_fold"/>
</dbReference>
<dbReference type="InterPro" id="IPR001611">
    <property type="entry name" value="Leu-rich_rpt"/>
</dbReference>
<dbReference type="CDD" id="cd00063">
    <property type="entry name" value="FN3"/>
    <property type="match status" value="1"/>
</dbReference>
<dbReference type="EnsemblMetazoa" id="XM_003723304">
    <property type="protein sequence ID" value="XP_003723352"/>
    <property type="gene ID" value="LOC100894023"/>
</dbReference>
<protein>
    <submittedName>
        <fullName evidence="10">Uncharacterized protein</fullName>
    </submittedName>
</protein>
<dbReference type="PRINTS" id="PR00019">
    <property type="entry name" value="LEURICHRPT"/>
</dbReference>
<keyword evidence="3" id="KW-0677">Repeat</keyword>
<dbReference type="SUPFAM" id="SSF49265">
    <property type="entry name" value="Fibronectin type III"/>
    <property type="match status" value="1"/>
</dbReference>
<dbReference type="InterPro" id="IPR036179">
    <property type="entry name" value="Ig-like_dom_sf"/>
</dbReference>
<dbReference type="Gene3D" id="2.10.25.10">
    <property type="entry name" value="Laminin"/>
    <property type="match status" value="1"/>
</dbReference>
<evidence type="ECO:0000313" key="10">
    <source>
        <dbReference type="EnsemblMetazoa" id="XP_003723352"/>
    </source>
</evidence>
<feature type="signal peptide" evidence="7">
    <location>
        <begin position="1"/>
        <end position="24"/>
    </location>
</feature>
<evidence type="ECO:0000259" key="8">
    <source>
        <dbReference type="PROSITE" id="PS50835"/>
    </source>
</evidence>
<evidence type="ECO:0000256" key="3">
    <source>
        <dbReference type="ARBA" id="ARBA00022737"/>
    </source>
</evidence>